<dbReference type="SMART" id="SM00346">
    <property type="entry name" value="HTH_ICLR"/>
    <property type="match status" value="1"/>
</dbReference>
<dbReference type="InterPro" id="IPR005471">
    <property type="entry name" value="Tscrpt_reg_IclR_N"/>
</dbReference>
<dbReference type="InterPro" id="IPR036388">
    <property type="entry name" value="WH-like_DNA-bd_sf"/>
</dbReference>
<proteinExistence type="predicted"/>
<dbReference type="EMBL" id="CP165628">
    <property type="protein sequence ID" value="XDU74198.1"/>
    <property type="molecule type" value="Genomic_DNA"/>
</dbReference>
<dbReference type="SUPFAM" id="SSF46785">
    <property type="entry name" value="Winged helix' DNA-binding domain"/>
    <property type="match status" value="1"/>
</dbReference>
<dbReference type="Gene3D" id="1.10.10.10">
    <property type="entry name" value="Winged helix-like DNA-binding domain superfamily/Winged helix DNA-binding domain"/>
    <property type="match status" value="1"/>
</dbReference>
<accession>A0AB39VXI4</accession>
<dbReference type="PROSITE" id="PS51077">
    <property type="entry name" value="HTH_ICLR"/>
    <property type="match status" value="1"/>
</dbReference>
<dbReference type="Pfam" id="PF09339">
    <property type="entry name" value="HTH_IclR"/>
    <property type="match status" value="1"/>
</dbReference>
<feature type="domain" description="HTH iclR-type" evidence="1">
    <location>
        <begin position="17"/>
        <end position="74"/>
    </location>
</feature>
<reference evidence="2" key="1">
    <citation type="submission" date="2024-07" db="EMBL/GenBank/DDBJ databases">
        <authorList>
            <person name="Biller S.J."/>
        </authorList>
    </citation>
    <scope>NUCLEOTIDE SEQUENCE</scope>
    <source>
        <strain evidence="2">WC2420</strain>
    </source>
</reference>
<dbReference type="GO" id="GO:0006355">
    <property type="term" value="P:regulation of DNA-templated transcription"/>
    <property type="evidence" value="ECO:0007669"/>
    <property type="project" value="InterPro"/>
</dbReference>
<sequence>MPMNESSLTDDSAGTSVQSISRAMQIIHLLEATAYPLTLGQIAKQVSLPRSTVQRLTNALKEEGVLTSLPGLGLALQKKGAASCKNRTLNLLSENGSKGLAAFKCYLENPYYEDNSLIICNINEKKMTPVLSVSPRVPFAFNLEAGLDDALLKEIHAYLKSQIVAIDKSKGINNPNILKNDANSTYVEKGGINPYLGTVSVIKEYQGEKYSMTIFGLISNIKKYFGKK</sequence>
<organism evidence="2">
    <name type="scientific">Rouxiella sp. WC2420</name>
    <dbReference type="NCBI Taxonomy" id="3234145"/>
    <lineage>
        <taxon>Bacteria</taxon>
        <taxon>Pseudomonadati</taxon>
        <taxon>Pseudomonadota</taxon>
        <taxon>Gammaproteobacteria</taxon>
        <taxon>Enterobacterales</taxon>
        <taxon>Yersiniaceae</taxon>
        <taxon>Rouxiella</taxon>
    </lineage>
</organism>
<evidence type="ECO:0000313" key="2">
    <source>
        <dbReference type="EMBL" id="XDU74198.1"/>
    </source>
</evidence>
<dbReference type="RefSeq" id="WP_083836166.1">
    <property type="nucleotide sequence ID" value="NZ_CP165628.1"/>
</dbReference>
<evidence type="ECO:0000259" key="1">
    <source>
        <dbReference type="PROSITE" id="PS51077"/>
    </source>
</evidence>
<dbReference type="InterPro" id="IPR036390">
    <property type="entry name" value="WH_DNA-bd_sf"/>
</dbReference>
<protein>
    <submittedName>
        <fullName evidence="2">Helix-turn-helix domain-containing protein</fullName>
    </submittedName>
</protein>
<name>A0AB39VXI4_9GAMM</name>
<gene>
    <name evidence="2" type="ORF">AB3G37_09060</name>
</gene>
<dbReference type="AlphaFoldDB" id="A0AB39VXI4"/>
<dbReference type="GO" id="GO:0003677">
    <property type="term" value="F:DNA binding"/>
    <property type="evidence" value="ECO:0007669"/>
    <property type="project" value="InterPro"/>
</dbReference>